<name>A0ABQ5EN82_9ASTR</name>
<reference evidence="2" key="1">
    <citation type="journal article" date="2022" name="Int. J. Mol. Sci.">
        <title>Draft Genome of Tanacetum Coccineum: Genomic Comparison of Closely Related Tanacetum-Family Plants.</title>
        <authorList>
            <person name="Yamashiro T."/>
            <person name="Shiraishi A."/>
            <person name="Nakayama K."/>
            <person name="Satake H."/>
        </authorList>
    </citation>
    <scope>NUCLEOTIDE SEQUENCE</scope>
</reference>
<dbReference type="EMBL" id="BQNB010016488">
    <property type="protein sequence ID" value="GJT52361.1"/>
    <property type="molecule type" value="Genomic_DNA"/>
</dbReference>
<organism evidence="2 3">
    <name type="scientific">Tanacetum coccineum</name>
    <dbReference type="NCBI Taxonomy" id="301880"/>
    <lineage>
        <taxon>Eukaryota</taxon>
        <taxon>Viridiplantae</taxon>
        <taxon>Streptophyta</taxon>
        <taxon>Embryophyta</taxon>
        <taxon>Tracheophyta</taxon>
        <taxon>Spermatophyta</taxon>
        <taxon>Magnoliopsida</taxon>
        <taxon>eudicotyledons</taxon>
        <taxon>Gunneridae</taxon>
        <taxon>Pentapetalae</taxon>
        <taxon>asterids</taxon>
        <taxon>campanulids</taxon>
        <taxon>Asterales</taxon>
        <taxon>Asteraceae</taxon>
        <taxon>Asteroideae</taxon>
        <taxon>Anthemideae</taxon>
        <taxon>Anthemidinae</taxon>
        <taxon>Tanacetum</taxon>
    </lineage>
</organism>
<comment type="caution">
    <text evidence="2">The sequence shown here is derived from an EMBL/GenBank/DDBJ whole genome shotgun (WGS) entry which is preliminary data.</text>
</comment>
<accession>A0ABQ5EN82</accession>
<proteinExistence type="predicted"/>
<evidence type="ECO:0000256" key="1">
    <source>
        <dbReference type="SAM" id="MobiDB-lite"/>
    </source>
</evidence>
<evidence type="ECO:0000313" key="2">
    <source>
        <dbReference type="EMBL" id="GJT52361.1"/>
    </source>
</evidence>
<reference evidence="2" key="2">
    <citation type="submission" date="2022-01" db="EMBL/GenBank/DDBJ databases">
        <authorList>
            <person name="Yamashiro T."/>
            <person name="Shiraishi A."/>
            <person name="Satake H."/>
            <person name="Nakayama K."/>
        </authorList>
    </citation>
    <scope>NUCLEOTIDE SEQUENCE</scope>
</reference>
<feature type="compositionally biased region" description="Acidic residues" evidence="1">
    <location>
        <begin position="306"/>
        <end position="316"/>
    </location>
</feature>
<gene>
    <name evidence="2" type="ORF">Tco_0978518</name>
</gene>
<sequence>MGNLYYCFLDGASRLFSDFIGPEGSREDNKLLPLRIVCGLSTHCLLGFVMHPAHFNRMYARQSSMTMIEKTNGCFMDDFSVSEFLSLHALSHLALGKGAHYGYNCPPQIPIISKPEPCNNQTVNEFPQTLPSVQPTSCTGGENSFTYDSKPSFVDDSPNVFNPPPQLPMYSCEFCGNDARYGHYFIQKKEEEKRIAEEQAAKDRYWKIPICYDDDEDDTIAITPVLSTEEPVNSLSMGDEHLDTIPETESDEFIKSSVEILVPIPSESEGVPEMCDVPFHDNSPPLDISKDQFEDFSESNDVSTSSDDDSPYGEDIDYVDASPPDVEIVSLEVVGIVDPEVGRIDDDILLTIKDDILREKLLNVNLLIAKIDALRDNPTPSSDVVTKSTSTFSNLFLEETNTFDNSVPESETFRFNLEEISSGSPTTRSDLSLPDFKAFYVDNDHFKEKSSGSTTTHVDFSRYDSFIFDLSNDQFPPADRSDLYHEEFTDELTHIMSLPNLECFKFKIEPDPGDLTSIDPGIRKNVSTTNVINH</sequence>
<evidence type="ECO:0000313" key="3">
    <source>
        <dbReference type="Proteomes" id="UP001151760"/>
    </source>
</evidence>
<dbReference type="Proteomes" id="UP001151760">
    <property type="component" value="Unassembled WGS sequence"/>
</dbReference>
<protein>
    <submittedName>
        <fullName evidence="2">Uncharacterized protein</fullName>
    </submittedName>
</protein>
<keyword evidence="3" id="KW-1185">Reference proteome</keyword>
<feature type="region of interest" description="Disordered" evidence="1">
    <location>
        <begin position="276"/>
        <end position="316"/>
    </location>
</feature>